<dbReference type="AlphaFoldDB" id="A0A066W3I8"/>
<dbReference type="InParanoid" id="A0A066W3I8"/>
<reference evidence="2 3" key="1">
    <citation type="submission" date="2014-05" db="EMBL/GenBank/DDBJ databases">
        <title>Draft genome sequence of a rare smut relative, Tilletiaria anomala UBC 951.</title>
        <authorList>
            <consortium name="DOE Joint Genome Institute"/>
            <person name="Toome M."/>
            <person name="Kuo A."/>
            <person name="Henrissat B."/>
            <person name="Lipzen A."/>
            <person name="Tritt A."/>
            <person name="Yoshinaga Y."/>
            <person name="Zane M."/>
            <person name="Barry K."/>
            <person name="Grigoriev I.V."/>
            <person name="Spatafora J.W."/>
            <person name="Aimea M.C."/>
        </authorList>
    </citation>
    <scope>NUCLEOTIDE SEQUENCE [LARGE SCALE GENOMIC DNA]</scope>
    <source>
        <strain evidence="2 3">UBC 951</strain>
    </source>
</reference>
<organism evidence="2 3">
    <name type="scientific">Tilletiaria anomala (strain ATCC 24038 / CBS 436.72 / UBC 951)</name>
    <dbReference type="NCBI Taxonomy" id="1037660"/>
    <lineage>
        <taxon>Eukaryota</taxon>
        <taxon>Fungi</taxon>
        <taxon>Dikarya</taxon>
        <taxon>Basidiomycota</taxon>
        <taxon>Ustilaginomycotina</taxon>
        <taxon>Exobasidiomycetes</taxon>
        <taxon>Georgefischeriales</taxon>
        <taxon>Tilletiariaceae</taxon>
        <taxon>Tilletiaria</taxon>
    </lineage>
</organism>
<protein>
    <submittedName>
        <fullName evidence="2">Uncharacterized protein</fullName>
    </submittedName>
</protein>
<dbReference type="RefSeq" id="XP_013244188.1">
    <property type="nucleotide sequence ID" value="XM_013388734.1"/>
</dbReference>
<gene>
    <name evidence="2" type="ORF">K437DRAFT_255508</name>
</gene>
<evidence type="ECO:0000313" key="2">
    <source>
        <dbReference type="EMBL" id="KDN48532.1"/>
    </source>
</evidence>
<name>A0A066W3I8_TILAU</name>
<proteinExistence type="predicted"/>
<evidence type="ECO:0000256" key="1">
    <source>
        <dbReference type="SAM" id="MobiDB-lite"/>
    </source>
</evidence>
<dbReference type="Proteomes" id="UP000027361">
    <property type="component" value="Unassembled WGS sequence"/>
</dbReference>
<feature type="region of interest" description="Disordered" evidence="1">
    <location>
        <begin position="1"/>
        <end position="49"/>
    </location>
</feature>
<evidence type="ECO:0000313" key="3">
    <source>
        <dbReference type="Proteomes" id="UP000027361"/>
    </source>
</evidence>
<comment type="caution">
    <text evidence="2">The sequence shown here is derived from an EMBL/GenBank/DDBJ whole genome shotgun (WGS) entry which is preliminary data.</text>
</comment>
<dbReference type="HOGENOM" id="CLU_2575536_0_0_1"/>
<dbReference type="GeneID" id="25264173"/>
<dbReference type="EMBL" id="JMSN01000024">
    <property type="protein sequence ID" value="KDN48532.1"/>
    <property type="molecule type" value="Genomic_DNA"/>
</dbReference>
<accession>A0A066W3I8</accession>
<sequence length="81" mass="8838">MDSRGRLPGTGKMRHGASPGSAGEARQPKRSPRLPRIASRIDGTVPRTLQPSPDWLTSYMPSTEHCVVHLRSSSTVKTRMG</sequence>
<keyword evidence="3" id="KW-1185">Reference proteome</keyword>